<feature type="coiled-coil region" evidence="1">
    <location>
        <begin position="68"/>
        <end position="113"/>
    </location>
</feature>
<gene>
    <name evidence="3" type="ORF">QBC34DRAFT_461534</name>
</gene>
<evidence type="ECO:0000313" key="3">
    <source>
        <dbReference type="EMBL" id="KAK4450232.1"/>
    </source>
</evidence>
<comment type="caution">
    <text evidence="3">The sequence shown here is derived from an EMBL/GenBank/DDBJ whole genome shotgun (WGS) entry which is preliminary data.</text>
</comment>
<accession>A0AAV9GRW8</accession>
<reference evidence="3" key="1">
    <citation type="journal article" date="2023" name="Mol. Phylogenet. Evol.">
        <title>Genome-scale phylogeny and comparative genomics of the fungal order Sordariales.</title>
        <authorList>
            <person name="Hensen N."/>
            <person name="Bonometti L."/>
            <person name="Westerberg I."/>
            <person name="Brannstrom I.O."/>
            <person name="Guillou S."/>
            <person name="Cros-Aarteil S."/>
            <person name="Calhoun S."/>
            <person name="Haridas S."/>
            <person name="Kuo A."/>
            <person name="Mondo S."/>
            <person name="Pangilinan J."/>
            <person name="Riley R."/>
            <person name="LaButti K."/>
            <person name="Andreopoulos B."/>
            <person name="Lipzen A."/>
            <person name="Chen C."/>
            <person name="Yan M."/>
            <person name="Daum C."/>
            <person name="Ng V."/>
            <person name="Clum A."/>
            <person name="Steindorff A."/>
            <person name="Ohm R.A."/>
            <person name="Martin F."/>
            <person name="Silar P."/>
            <person name="Natvig D.O."/>
            <person name="Lalanne C."/>
            <person name="Gautier V."/>
            <person name="Ament-Velasquez S.L."/>
            <person name="Kruys A."/>
            <person name="Hutchinson M.I."/>
            <person name="Powell A.J."/>
            <person name="Barry K."/>
            <person name="Miller A.N."/>
            <person name="Grigoriev I.V."/>
            <person name="Debuchy R."/>
            <person name="Gladieux P."/>
            <person name="Hiltunen Thoren M."/>
            <person name="Johannesson H."/>
        </authorList>
    </citation>
    <scope>NUCLEOTIDE SEQUENCE</scope>
    <source>
        <strain evidence="3">PSN243</strain>
    </source>
</reference>
<feature type="region of interest" description="Disordered" evidence="2">
    <location>
        <begin position="20"/>
        <end position="65"/>
    </location>
</feature>
<reference evidence="3" key="2">
    <citation type="submission" date="2023-05" db="EMBL/GenBank/DDBJ databases">
        <authorList>
            <consortium name="Lawrence Berkeley National Laboratory"/>
            <person name="Steindorff A."/>
            <person name="Hensen N."/>
            <person name="Bonometti L."/>
            <person name="Westerberg I."/>
            <person name="Brannstrom I.O."/>
            <person name="Guillou S."/>
            <person name="Cros-Aarteil S."/>
            <person name="Calhoun S."/>
            <person name="Haridas S."/>
            <person name="Kuo A."/>
            <person name="Mondo S."/>
            <person name="Pangilinan J."/>
            <person name="Riley R."/>
            <person name="Labutti K."/>
            <person name="Andreopoulos B."/>
            <person name="Lipzen A."/>
            <person name="Chen C."/>
            <person name="Yanf M."/>
            <person name="Daum C."/>
            <person name="Ng V."/>
            <person name="Clum A."/>
            <person name="Ohm R."/>
            <person name="Martin F."/>
            <person name="Silar P."/>
            <person name="Natvig D."/>
            <person name="Lalanne C."/>
            <person name="Gautier V."/>
            <person name="Ament-Velasquez S.L."/>
            <person name="Kruys A."/>
            <person name="Hutchinson M.I."/>
            <person name="Powell A.J."/>
            <person name="Barry K."/>
            <person name="Miller A.N."/>
            <person name="Grigoriev I.V."/>
            <person name="Debuchy R."/>
            <person name="Gladieux P."/>
            <person name="Thoren M.H."/>
            <person name="Johannesson H."/>
        </authorList>
    </citation>
    <scope>NUCLEOTIDE SEQUENCE</scope>
    <source>
        <strain evidence="3">PSN243</strain>
    </source>
</reference>
<proteinExistence type="predicted"/>
<dbReference type="Proteomes" id="UP001321760">
    <property type="component" value="Unassembled WGS sequence"/>
</dbReference>
<dbReference type="EMBL" id="MU865933">
    <property type="protein sequence ID" value="KAK4450232.1"/>
    <property type="molecule type" value="Genomic_DNA"/>
</dbReference>
<evidence type="ECO:0000313" key="4">
    <source>
        <dbReference type="Proteomes" id="UP001321760"/>
    </source>
</evidence>
<evidence type="ECO:0000256" key="2">
    <source>
        <dbReference type="SAM" id="MobiDB-lite"/>
    </source>
</evidence>
<dbReference type="AlphaFoldDB" id="A0AAV9GRW8"/>
<protein>
    <submittedName>
        <fullName evidence="3">Uncharacterized protein</fullName>
    </submittedName>
</protein>
<organism evidence="3 4">
    <name type="scientific">Podospora aff. communis PSN243</name>
    <dbReference type="NCBI Taxonomy" id="3040156"/>
    <lineage>
        <taxon>Eukaryota</taxon>
        <taxon>Fungi</taxon>
        <taxon>Dikarya</taxon>
        <taxon>Ascomycota</taxon>
        <taxon>Pezizomycotina</taxon>
        <taxon>Sordariomycetes</taxon>
        <taxon>Sordariomycetidae</taxon>
        <taxon>Sordariales</taxon>
        <taxon>Podosporaceae</taxon>
        <taxon>Podospora</taxon>
    </lineage>
</organism>
<evidence type="ECO:0000256" key="1">
    <source>
        <dbReference type="SAM" id="Coils"/>
    </source>
</evidence>
<keyword evidence="1" id="KW-0175">Coiled coil</keyword>
<keyword evidence="4" id="KW-1185">Reference proteome</keyword>
<sequence>MADSHINRVFVEPLRNILGQIMPAPPDNTNDPGEEDATDKSNPDSSTPMPPKQKKARSRHQDEQFDQKVALLRQRDDQLKEIEALLRQRDDQLERQEQTIRALHQERELLRHRESALRTIILDKAGIQKISDQEMVSRFARLCQRIQVIARLPAYRMDYVPESHELSDDCLQHEFFDDEVWGRLNPKERTNRVRAKMFAIIHSGILDYPLFGVEGLLMPASEKAELRHSGRSLDSGLRRVENALLNQRVPGSLIDDWRILTIECVEKMKPQGYVSLTAGVVVGEIFDFFIPLLSKSLDLNEEEDLRSKLAELCNEAVELRMIMRRSKDRYTCEIPGTAGWSHLASSCEDLVETLAVEGGRASQASDEIAYTLFGGLLKQPEFGEGGKMVLEKAMVILKKQQE</sequence>
<name>A0AAV9GRW8_9PEZI</name>